<accession>A0A0V7XTW1</accession>
<organism evidence="1 2">
    <name type="scientific">Enterococcus faecium</name>
    <name type="common">Streptococcus faecium</name>
    <dbReference type="NCBI Taxonomy" id="1352"/>
    <lineage>
        <taxon>Bacteria</taxon>
        <taxon>Bacillati</taxon>
        <taxon>Bacillota</taxon>
        <taxon>Bacilli</taxon>
        <taxon>Lactobacillales</taxon>
        <taxon>Enterococcaceae</taxon>
        <taxon>Enterococcus</taxon>
    </lineage>
</organism>
<evidence type="ECO:0000313" key="1">
    <source>
        <dbReference type="EMBL" id="PHL20438.1"/>
    </source>
</evidence>
<evidence type="ECO:0000313" key="2">
    <source>
        <dbReference type="Proteomes" id="UP000224303"/>
    </source>
</evidence>
<proteinExistence type="predicted"/>
<reference evidence="1 2" key="1">
    <citation type="submission" date="2017-10" db="EMBL/GenBank/DDBJ databases">
        <title>Draft genomes of the Enterococcus faecium isolated from human feces before and after Helicobacter pylori eradication therapy.</title>
        <authorList>
            <person name="Prianichniikov N.A."/>
            <person name="Glushchenko O.E."/>
            <person name="Malakhova M.V."/>
        </authorList>
    </citation>
    <scope>NUCLEOTIDE SEQUENCE [LARGE SCALE GENOMIC DNA]</scope>
    <source>
        <strain evidence="1 2">Hp_5-7</strain>
    </source>
</reference>
<dbReference type="AlphaFoldDB" id="A0A0V7XTW1"/>
<gene>
    <name evidence="1" type="ORF">CQR37_14360</name>
</gene>
<dbReference type="Proteomes" id="UP000224303">
    <property type="component" value="Unassembled WGS sequence"/>
</dbReference>
<dbReference type="SMR" id="A0A0V7XTW1"/>
<sequence>MYSLWGNWISVQKLTRYEIAWFKNKHGYYPWEIPRC</sequence>
<name>A0A0V7XTW1_ENTFC</name>
<comment type="caution">
    <text evidence="1">The sequence shown here is derived from an EMBL/GenBank/DDBJ whole genome shotgun (WGS) entry which is preliminary data.</text>
</comment>
<protein>
    <submittedName>
        <fullName evidence="1">LsbB family leaderless bacteriocin</fullName>
    </submittedName>
</protein>
<dbReference type="NCBIfam" id="NF033385">
    <property type="entry name" value="enterocin_LsbB"/>
    <property type="match status" value="1"/>
</dbReference>
<dbReference type="EMBL" id="PCGC01000092">
    <property type="protein sequence ID" value="PHL20438.1"/>
    <property type="molecule type" value="Genomic_DNA"/>
</dbReference>